<dbReference type="EMBL" id="JOJR01000018">
    <property type="protein sequence ID" value="RCN50952.1"/>
    <property type="molecule type" value="Genomic_DNA"/>
</dbReference>
<accession>A0A368H2Y1</accession>
<name>A0A368H2Y1_ANCCA</name>
<keyword evidence="4" id="KW-1185">Reference proteome</keyword>
<evidence type="ECO:0000313" key="4">
    <source>
        <dbReference type="Proteomes" id="UP000252519"/>
    </source>
</evidence>
<sequence length="87" mass="10208">MSSAKLVLLVALVVLCAFVAETEAQYYYSPYYSYGYYGYPSYYGYYGYPSYYGYYGYYGKREAGFGPVQQQEQQQPQQQMPQQMPQH</sequence>
<evidence type="ECO:0000256" key="2">
    <source>
        <dbReference type="SAM" id="SignalP"/>
    </source>
</evidence>
<feature type="chain" id="PRO_5016842774" evidence="2">
    <location>
        <begin position="25"/>
        <end position="87"/>
    </location>
</feature>
<proteinExistence type="predicted"/>
<feature type="signal peptide" evidence="2">
    <location>
        <begin position="1"/>
        <end position="24"/>
    </location>
</feature>
<comment type="caution">
    <text evidence="3">The sequence shown here is derived from an EMBL/GenBank/DDBJ whole genome shotgun (WGS) entry which is preliminary data.</text>
</comment>
<reference evidence="3 4" key="1">
    <citation type="submission" date="2014-10" db="EMBL/GenBank/DDBJ databases">
        <title>Draft genome of the hookworm Ancylostoma caninum.</title>
        <authorList>
            <person name="Mitreva M."/>
        </authorList>
    </citation>
    <scope>NUCLEOTIDE SEQUENCE [LARGE SCALE GENOMIC DNA]</scope>
    <source>
        <strain evidence="3 4">Baltimore</strain>
    </source>
</reference>
<evidence type="ECO:0000256" key="1">
    <source>
        <dbReference type="SAM" id="MobiDB-lite"/>
    </source>
</evidence>
<protein>
    <submittedName>
        <fullName evidence="3">Uncharacterized protein</fullName>
    </submittedName>
</protein>
<feature type="region of interest" description="Disordered" evidence="1">
    <location>
        <begin position="67"/>
        <end position="87"/>
    </location>
</feature>
<keyword evidence="2" id="KW-0732">Signal</keyword>
<dbReference type="AlphaFoldDB" id="A0A368H2Y1"/>
<dbReference type="Proteomes" id="UP000252519">
    <property type="component" value="Unassembled WGS sequence"/>
</dbReference>
<evidence type="ECO:0000313" key="3">
    <source>
        <dbReference type="EMBL" id="RCN50952.1"/>
    </source>
</evidence>
<organism evidence="3 4">
    <name type="scientific">Ancylostoma caninum</name>
    <name type="common">Dog hookworm</name>
    <dbReference type="NCBI Taxonomy" id="29170"/>
    <lineage>
        <taxon>Eukaryota</taxon>
        <taxon>Metazoa</taxon>
        <taxon>Ecdysozoa</taxon>
        <taxon>Nematoda</taxon>
        <taxon>Chromadorea</taxon>
        <taxon>Rhabditida</taxon>
        <taxon>Rhabditina</taxon>
        <taxon>Rhabditomorpha</taxon>
        <taxon>Strongyloidea</taxon>
        <taxon>Ancylostomatidae</taxon>
        <taxon>Ancylostomatinae</taxon>
        <taxon>Ancylostoma</taxon>
    </lineage>
</organism>
<gene>
    <name evidence="3" type="ORF">ANCCAN_02965</name>
</gene>
<feature type="compositionally biased region" description="Low complexity" evidence="1">
    <location>
        <begin position="69"/>
        <end position="87"/>
    </location>
</feature>